<name>A0A9P4NMJ7_9PEZI</name>
<feature type="repeat" description="WD" evidence="3">
    <location>
        <begin position="249"/>
        <end position="290"/>
    </location>
</feature>
<organism evidence="4 5">
    <name type="scientific">Tothia fuscella</name>
    <dbReference type="NCBI Taxonomy" id="1048955"/>
    <lineage>
        <taxon>Eukaryota</taxon>
        <taxon>Fungi</taxon>
        <taxon>Dikarya</taxon>
        <taxon>Ascomycota</taxon>
        <taxon>Pezizomycotina</taxon>
        <taxon>Dothideomycetes</taxon>
        <taxon>Pleosporomycetidae</taxon>
        <taxon>Venturiales</taxon>
        <taxon>Cylindrosympodiaceae</taxon>
        <taxon>Tothia</taxon>
    </lineage>
</organism>
<dbReference type="EMBL" id="MU007055">
    <property type="protein sequence ID" value="KAF2428317.1"/>
    <property type="molecule type" value="Genomic_DNA"/>
</dbReference>
<proteinExistence type="predicted"/>
<evidence type="ECO:0000313" key="5">
    <source>
        <dbReference type="Proteomes" id="UP000800235"/>
    </source>
</evidence>
<dbReference type="InterPro" id="IPR001680">
    <property type="entry name" value="WD40_rpt"/>
</dbReference>
<sequence length="355" mass="38986">MSQFELPDPPNDGITAVKFAPNSSNRLLVSSWDSNVYFYDTTPDEAKLLQKFESRAAVLDVTFGRNDNEAFAGGLDWDVRRIDLESGEQTVISEHNAPVNCVAYSSETNILVSASFDSTLHIHIIEGAKATSVSTIQLPHKAYSISLSPSKLVVAMANRAVYIYDIKTLKDATYRSQTPQSTINVEPWQQRESSMKFQIRAVACMPNDSGYASSSIEGRIAVEWFDPSDESQKRKYAFKCHRSIVENENTDYVYPVHALAFHPVFGTFASGGGDGVVAVWDGSAKRRIKQYTKFGLGVSAIGFSPDGAFLAIGVSPGLESEHDDGIPVEEGQVKIVVRQLAEEEVKGKGKDSKKK</sequence>
<keyword evidence="2" id="KW-0677">Repeat</keyword>
<keyword evidence="1 3" id="KW-0853">WD repeat</keyword>
<dbReference type="Gene3D" id="2.130.10.10">
    <property type="entry name" value="YVTN repeat-like/Quinoprotein amine dehydrogenase"/>
    <property type="match status" value="1"/>
</dbReference>
<accession>A0A9P4NMJ7</accession>
<dbReference type="PANTHER" id="PTHR10971">
    <property type="entry name" value="MRNA EXPORT FACTOR AND BUB3"/>
    <property type="match status" value="1"/>
</dbReference>
<evidence type="ECO:0000256" key="2">
    <source>
        <dbReference type="ARBA" id="ARBA00022737"/>
    </source>
</evidence>
<evidence type="ECO:0000256" key="1">
    <source>
        <dbReference type="ARBA" id="ARBA00022574"/>
    </source>
</evidence>
<keyword evidence="5" id="KW-1185">Reference proteome</keyword>
<dbReference type="Pfam" id="PF00400">
    <property type="entry name" value="WD40"/>
    <property type="match status" value="3"/>
</dbReference>
<dbReference type="PROSITE" id="PS50082">
    <property type="entry name" value="WD_REPEATS_2"/>
    <property type="match status" value="2"/>
</dbReference>
<dbReference type="OrthoDB" id="10262475at2759"/>
<evidence type="ECO:0000256" key="3">
    <source>
        <dbReference type="PROSITE-ProRule" id="PRU00221"/>
    </source>
</evidence>
<comment type="caution">
    <text evidence="4">The sequence shown here is derived from an EMBL/GenBank/DDBJ whole genome shotgun (WGS) entry which is preliminary data.</text>
</comment>
<dbReference type="Proteomes" id="UP000800235">
    <property type="component" value="Unassembled WGS sequence"/>
</dbReference>
<dbReference type="SUPFAM" id="SSF50978">
    <property type="entry name" value="WD40 repeat-like"/>
    <property type="match status" value="1"/>
</dbReference>
<gene>
    <name evidence="4" type="ORF">EJ08DRAFT_615347</name>
</gene>
<reference evidence="4" key="1">
    <citation type="journal article" date="2020" name="Stud. Mycol.">
        <title>101 Dothideomycetes genomes: a test case for predicting lifestyles and emergence of pathogens.</title>
        <authorList>
            <person name="Haridas S."/>
            <person name="Albert R."/>
            <person name="Binder M."/>
            <person name="Bloem J."/>
            <person name="Labutti K."/>
            <person name="Salamov A."/>
            <person name="Andreopoulos B."/>
            <person name="Baker S."/>
            <person name="Barry K."/>
            <person name="Bills G."/>
            <person name="Bluhm B."/>
            <person name="Cannon C."/>
            <person name="Castanera R."/>
            <person name="Culley D."/>
            <person name="Daum C."/>
            <person name="Ezra D."/>
            <person name="Gonzalez J."/>
            <person name="Henrissat B."/>
            <person name="Kuo A."/>
            <person name="Liang C."/>
            <person name="Lipzen A."/>
            <person name="Lutzoni F."/>
            <person name="Magnuson J."/>
            <person name="Mondo S."/>
            <person name="Nolan M."/>
            <person name="Ohm R."/>
            <person name="Pangilinan J."/>
            <person name="Park H.-J."/>
            <person name="Ramirez L."/>
            <person name="Alfaro M."/>
            <person name="Sun H."/>
            <person name="Tritt A."/>
            <person name="Yoshinaga Y."/>
            <person name="Zwiers L.-H."/>
            <person name="Turgeon B."/>
            <person name="Goodwin S."/>
            <person name="Spatafora J."/>
            <person name="Crous P."/>
            <person name="Grigoriev I."/>
        </authorList>
    </citation>
    <scope>NUCLEOTIDE SEQUENCE</scope>
    <source>
        <strain evidence="4">CBS 130266</strain>
    </source>
</reference>
<dbReference type="SMART" id="SM00320">
    <property type="entry name" value="WD40"/>
    <property type="match status" value="5"/>
</dbReference>
<dbReference type="AlphaFoldDB" id="A0A9P4NMJ7"/>
<dbReference type="InterPro" id="IPR036322">
    <property type="entry name" value="WD40_repeat_dom_sf"/>
</dbReference>
<dbReference type="InterPro" id="IPR015943">
    <property type="entry name" value="WD40/YVTN_repeat-like_dom_sf"/>
</dbReference>
<evidence type="ECO:0000313" key="4">
    <source>
        <dbReference type="EMBL" id="KAF2428317.1"/>
    </source>
</evidence>
<feature type="repeat" description="WD" evidence="3">
    <location>
        <begin position="92"/>
        <end position="122"/>
    </location>
</feature>
<protein>
    <submittedName>
        <fullName evidence="4">Nuclear pore complex subunit</fullName>
    </submittedName>
</protein>